<accession>A0A369L2X3</accession>
<organism evidence="1 2">
    <name type="scientific">Senegalimassilia anaerobia</name>
    <dbReference type="NCBI Taxonomy" id="1473216"/>
    <lineage>
        <taxon>Bacteria</taxon>
        <taxon>Bacillati</taxon>
        <taxon>Actinomycetota</taxon>
        <taxon>Coriobacteriia</taxon>
        <taxon>Coriobacteriales</taxon>
        <taxon>Coriobacteriaceae</taxon>
        <taxon>Senegalimassilia</taxon>
    </lineage>
</organism>
<sequence length="60" mass="6745">MQASPARTDGPIYDLPEGIGQEIVCDERNREYLLLTTEQGGVFLMPYLDEDGEQEIMPQA</sequence>
<proteinExistence type="predicted"/>
<dbReference type="AlphaFoldDB" id="A0A369L2X3"/>
<evidence type="ECO:0008006" key="3">
    <source>
        <dbReference type="Google" id="ProtNLM"/>
    </source>
</evidence>
<dbReference type="EMBL" id="PPTP01000009">
    <property type="protein sequence ID" value="RDB54481.1"/>
    <property type="molecule type" value="Genomic_DNA"/>
</dbReference>
<dbReference type="Proteomes" id="UP000253792">
    <property type="component" value="Unassembled WGS sequence"/>
</dbReference>
<keyword evidence="2" id="KW-1185">Reference proteome</keyword>
<comment type="caution">
    <text evidence="1">The sequence shown here is derived from an EMBL/GenBank/DDBJ whole genome shotgun (WGS) entry which is preliminary data.</text>
</comment>
<dbReference type="OrthoDB" id="3197241at2"/>
<dbReference type="RefSeq" id="WP_042433919.1">
    <property type="nucleotide sequence ID" value="NZ_CABKQR010000001.1"/>
</dbReference>
<evidence type="ECO:0000313" key="2">
    <source>
        <dbReference type="Proteomes" id="UP000253792"/>
    </source>
</evidence>
<dbReference type="GeneID" id="82935534"/>
<name>A0A369L2X3_9ACTN</name>
<reference evidence="1 2" key="1">
    <citation type="journal article" date="2018" name="Elife">
        <title>Discovery and characterization of a prevalent human gut bacterial enzyme sufficient for the inactivation of a family of plant toxins.</title>
        <authorList>
            <person name="Koppel N."/>
            <person name="Bisanz J.E."/>
            <person name="Pandelia M.E."/>
            <person name="Turnbaugh P.J."/>
            <person name="Balskus E.P."/>
        </authorList>
    </citation>
    <scope>NUCLEOTIDE SEQUENCE [LARGE SCALE GENOMIC DNA]</scope>
    <source>
        <strain evidence="2">anaerobia AP69FAA</strain>
    </source>
</reference>
<protein>
    <recommendedName>
        <fullName evidence="3">Xylan 1,4-beta-xylosidase</fullName>
    </recommendedName>
</protein>
<evidence type="ECO:0000313" key="1">
    <source>
        <dbReference type="EMBL" id="RDB54481.1"/>
    </source>
</evidence>
<gene>
    <name evidence="1" type="ORF">C1880_09105</name>
</gene>